<dbReference type="PROSITE" id="PS00374">
    <property type="entry name" value="MGMT"/>
    <property type="match status" value="1"/>
</dbReference>
<sequence length="164" mass="18317">PIQTPKSGKVIRLLFETSLDTPIGELGLLADDTNLLEISFEGLRGLSIRGKSEKERFKLEIKQLDQYFSEKRKSFTISIRIEGTDFQKKIFKNMKNIKYGNVLTYKELAEKAGHPKAYRAVGSTCGANRIPIVIPCHRVVSSSGLGGFGGGLRRKKFLLNLESN</sequence>
<feature type="domain" description="Methylguanine DNA methyltransferase ribonuclease-like" evidence="11">
    <location>
        <begin position="15"/>
        <end position="80"/>
    </location>
</feature>
<evidence type="ECO:0000256" key="4">
    <source>
        <dbReference type="ARBA" id="ARBA00022490"/>
    </source>
</evidence>
<keyword evidence="8" id="KW-0234">DNA repair</keyword>
<organism evidence="12">
    <name type="scientific">marine metagenome</name>
    <dbReference type="NCBI Taxonomy" id="408172"/>
    <lineage>
        <taxon>unclassified sequences</taxon>
        <taxon>metagenomes</taxon>
        <taxon>ecological metagenomes</taxon>
    </lineage>
</organism>
<evidence type="ECO:0000256" key="8">
    <source>
        <dbReference type="ARBA" id="ARBA00023204"/>
    </source>
</evidence>
<evidence type="ECO:0000256" key="1">
    <source>
        <dbReference type="ARBA" id="ARBA00001286"/>
    </source>
</evidence>
<feature type="non-terminal residue" evidence="12">
    <location>
        <position position="1"/>
    </location>
</feature>
<keyword evidence="6" id="KW-0808">Transferase</keyword>
<feature type="domain" description="Methylated-DNA-[protein]-cysteine S-methyltransferase DNA binding" evidence="10">
    <location>
        <begin position="85"/>
        <end position="163"/>
    </location>
</feature>
<dbReference type="AlphaFoldDB" id="A0A381TXV4"/>
<dbReference type="GO" id="GO:0006281">
    <property type="term" value="P:DNA repair"/>
    <property type="evidence" value="ECO:0007669"/>
    <property type="project" value="UniProtKB-KW"/>
</dbReference>
<evidence type="ECO:0000256" key="6">
    <source>
        <dbReference type="ARBA" id="ARBA00022679"/>
    </source>
</evidence>
<evidence type="ECO:0000256" key="7">
    <source>
        <dbReference type="ARBA" id="ARBA00022763"/>
    </source>
</evidence>
<dbReference type="NCBIfam" id="TIGR00589">
    <property type="entry name" value="ogt"/>
    <property type="match status" value="1"/>
</dbReference>
<dbReference type="InterPro" id="IPR023546">
    <property type="entry name" value="MGMT"/>
</dbReference>
<dbReference type="SUPFAM" id="SSF46767">
    <property type="entry name" value="Methylated DNA-protein cysteine methyltransferase, C-terminal domain"/>
    <property type="match status" value="1"/>
</dbReference>
<evidence type="ECO:0000256" key="5">
    <source>
        <dbReference type="ARBA" id="ARBA00022603"/>
    </source>
</evidence>
<dbReference type="PANTHER" id="PTHR10815:SF13">
    <property type="entry name" value="METHYLATED-DNA--PROTEIN-CYSTEINE METHYLTRANSFERASE"/>
    <property type="match status" value="1"/>
</dbReference>
<dbReference type="InterPro" id="IPR036217">
    <property type="entry name" value="MethylDNA_cys_MeTrfase_DNAb"/>
</dbReference>
<dbReference type="InterPro" id="IPR036631">
    <property type="entry name" value="MGMT_N_sf"/>
</dbReference>
<dbReference type="InterPro" id="IPR008332">
    <property type="entry name" value="MethylG_MeTrfase_N"/>
</dbReference>
<evidence type="ECO:0000256" key="3">
    <source>
        <dbReference type="ARBA" id="ARBA00011918"/>
    </source>
</evidence>
<dbReference type="GO" id="GO:0003908">
    <property type="term" value="F:methylated-DNA-[protein]-cysteine S-methyltransferase activity"/>
    <property type="evidence" value="ECO:0007669"/>
    <property type="project" value="UniProtKB-EC"/>
</dbReference>
<dbReference type="FunFam" id="1.10.10.10:FF:000214">
    <property type="entry name" value="Methylated-DNA--protein-cysteine methyltransferase"/>
    <property type="match status" value="1"/>
</dbReference>
<dbReference type="Gene3D" id="1.10.10.10">
    <property type="entry name" value="Winged helix-like DNA-binding domain superfamily/Winged helix DNA-binding domain"/>
    <property type="match status" value="1"/>
</dbReference>
<protein>
    <recommendedName>
        <fullName evidence="3">methylated-DNA--[protein]-cysteine S-methyltransferase</fullName>
        <ecNumber evidence="3">2.1.1.63</ecNumber>
    </recommendedName>
</protein>
<dbReference type="InterPro" id="IPR001497">
    <property type="entry name" value="MethylDNA_cys_MeTrfase_AS"/>
</dbReference>
<comment type="similarity">
    <text evidence="2">Belongs to the MGMT family.</text>
</comment>
<comment type="catalytic activity">
    <reaction evidence="9">
        <text>a 6-O-methyl-2'-deoxyguanosine in DNA + L-cysteinyl-[protein] = S-methyl-L-cysteinyl-[protein] + a 2'-deoxyguanosine in DNA</text>
        <dbReference type="Rhea" id="RHEA:24000"/>
        <dbReference type="Rhea" id="RHEA-COMP:10131"/>
        <dbReference type="Rhea" id="RHEA-COMP:10132"/>
        <dbReference type="Rhea" id="RHEA-COMP:11367"/>
        <dbReference type="Rhea" id="RHEA-COMP:11368"/>
        <dbReference type="ChEBI" id="CHEBI:29950"/>
        <dbReference type="ChEBI" id="CHEBI:82612"/>
        <dbReference type="ChEBI" id="CHEBI:85445"/>
        <dbReference type="ChEBI" id="CHEBI:85448"/>
        <dbReference type="EC" id="2.1.1.63"/>
    </reaction>
</comment>
<keyword evidence="7" id="KW-0227">DNA damage</keyword>
<dbReference type="InterPro" id="IPR014048">
    <property type="entry name" value="MethylDNA_cys_MeTrfase_DNA-bd"/>
</dbReference>
<evidence type="ECO:0000256" key="2">
    <source>
        <dbReference type="ARBA" id="ARBA00008711"/>
    </source>
</evidence>
<proteinExistence type="inferred from homology"/>
<dbReference type="CDD" id="cd06445">
    <property type="entry name" value="ATase"/>
    <property type="match status" value="1"/>
</dbReference>
<comment type="catalytic activity">
    <reaction evidence="1">
        <text>a 4-O-methyl-thymidine in DNA + L-cysteinyl-[protein] = a thymidine in DNA + S-methyl-L-cysteinyl-[protein]</text>
        <dbReference type="Rhea" id="RHEA:53428"/>
        <dbReference type="Rhea" id="RHEA-COMP:10131"/>
        <dbReference type="Rhea" id="RHEA-COMP:10132"/>
        <dbReference type="Rhea" id="RHEA-COMP:13555"/>
        <dbReference type="Rhea" id="RHEA-COMP:13556"/>
        <dbReference type="ChEBI" id="CHEBI:29950"/>
        <dbReference type="ChEBI" id="CHEBI:82612"/>
        <dbReference type="ChEBI" id="CHEBI:137386"/>
        <dbReference type="ChEBI" id="CHEBI:137387"/>
        <dbReference type="EC" id="2.1.1.63"/>
    </reaction>
</comment>
<keyword evidence="5" id="KW-0489">Methyltransferase</keyword>
<evidence type="ECO:0000256" key="9">
    <source>
        <dbReference type="ARBA" id="ARBA00049348"/>
    </source>
</evidence>
<dbReference type="EMBL" id="UINC01005359">
    <property type="protein sequence ID" value="SVA20830.1"/>
    <property type="molecule type" value="Genomic_DNA"/>
</dbReference>
<dbReference type="HAMAP" id="MF_00772">
    <property type="entry name" value="OGT"/>
    <property type="match status" value="1"/>
</dbReference>
<evidence type="ECO:0000313" key="12">
    <source>
        <dbReference type="EMBL" id="SVA20830.1"/>
    </source>
</evidence>
<evidence type="ECO:0000259" key="10">
    <source>
        <dbReference type="Pfam" id="PF01035"/>
    </source>
</evidence>
<dbReference type="GO" id="GO:0032259">
    <property type="term" value="P:methylation"/>
    <property type="evidence" value="ECO:0007669"/>
    <property type="project" value="UniProtKB-KW"/>
</dbReference>
<accession>A0A381TXV4</accession>
<dbReference type="SUPFAM" id="SSF53155">
    <property type="entry name" value="Methylated DNA-protein cysteine methyltransferase domain"/>
    <property type="match status" value="1"/>
</dbReference>
<gene>
    <name evidence="12" type="ORF">METZ01_LOCUS73684</name>
</gene>
<dbReference type="Gene3D" id="3.30.160.70">
    <property type="entry name" value="Methylated DNA-protein cysteine methyltransferase domain"/>
    <property type="match status" value="1"/>
</dbReference>
<keyword evidence="4" id="KW-0963">Cytoplasm</keyword>
<reference evidence="12" key="1">
    <citation type="submission" date="2018-05" db="EMBL/GenBank/DDBJ databases">
        <authorList>
            <person name="Lanie J.A."/>
            <person name="Ng W.-L."/>
            <person name="Kazmierczak K.M."/>
            <person name="Andrzejewski T.M."/>
            <person name="Davidsen T.M."/>
            <person name="Wayne K.J."/>
            <person name="Tettelin H."/>
            <person name="Glass J.I."/>
            <person name="Rusch D."/>
            <person name="Podicherti R."/>
            <person name="Tsui H.-C.T."/>
            <person name="Winkler M.E."/>
        </authorList>
    </citation>
    <scope>NUCLEOTIDE SEQUENCE</scope>
</reference>
<name>A0A381TXV4_9ZZZZ</name>
<dbReference type="PANTHER" id="PTHR10815">
    <property type="entry name" value="METHYLATED-DNA--PROTEIN-CYSTEINE METHYLTRANSFERASE"/>
    <property type="match status" value="1"/>
</dbReference>
<evidence type="ECO:0000259" key="11">
    <source>
        <dbReference type="Pfam" id="PF02870"/>
    </source>
</evidence>
<dbReference type="Pfam" id="PF02870">
    <property type="entry name" value="Methyltransf_1N"/>
    <property type="match status" value="1"/>
</dbReference>
<dbReference type="InterPro" id="IPR036388">
    <property type="entry name" value="WH-like_DNA-bd_sf"/>
</dbReference>
<dbReference type="Pfam" id="PF01035">
    <property type="entry name" value="DNA_binding_1"/>
    <property type="match status" value="1"/>
</dbReference>
<dbReference type="EC" id="2.1.1.63" evidence="3"/>